<protein>
    <recommendedName>
        <fullName evidence="3">Carrier domain-containing protein</fullName>
    </recommendedName>
</protein>
<name>A0A939SVI6_SERMA</name>
<dbReference type="PANTHER" id="PTHR45527">
    <property type="entry name" value="NONRIBOSOMAL PEPTIDE SYNTHETASE"/>
    <property type="match status" value="1"/>
</dbReference>
<feature type="domain" description="Carrier" evidence="3">
    <location>
        <begin position="2"/>
        <end position="71"/>
    </location>
</feature>
<dbReference type="InterPro" id="IPR036736">
    <property type="entry name" value="ACP-like_sf"/>
</dbReference>
<evidence type="ECO:0000259" key="3">
    <source>
        <dbReference type="PROSITE" id="PS50075"/>
    </source>
</evidence>
<keyword evidence="1" id="KW-0596">Phosphopantetheine</keyword>
<keyword evidence="2" id="KW-0597">Phosphoprotein</keyword>
<comment type="caution">
    <text evidence="4">The sequence shown here is derived from an EMBL/GenBank/DDBJ whole genome shotgun (WGS) entry which is preliminary data.</text>
</comment>
<organism evidence="4">
    <name type="scientific">Serratia marcescens</name>
    <dbReference type="NCBI Taxonomy" id="615"/>
    <lineage>
        <taxon>Bacteria</taxon>
        <taxon>Pseudomonadati</taxon>
        <taxon>Pseudomonadota</taxon>
        <taxon>Gammaproteobacteria</taxon>
        <taxon>Enterobacterales</taxon>
        <taxon>Yersiniaceae</taxon>
        <taxon>Serratia</taxon>
    </lineage>
</organism>
<evidence type="ECO:0000256" key="1">
    <source>
        <dbReference type="ARBA" id="ARBA00022450"/>
    </source>
</evidence>
<dbReference type="GO" id="GO:0005737">
    <property type="term" value="C:cytoplasm"/>
    <property type="evidence" value="ECO:0007669"/>
    <property type="project" value="TreeGrafter"/>
</dbReference>
<dbReference type="PROSITE" id="PS00012">
    <property type="entry name" value="PHOSPHOPANTETHEINE"/>
    <property type="match status" value="1"/>
</dbReference>
<proteinExistence type="predicted"/>
<dbReference type="Gene3D" id="1.10.1200.10">
    <property type="entry name" value="ACP-like"/>
    <property type="match status" value="1"/>
</dbReference>
<dbReference type="EMBL" id="JAGETR010000166">
    <property type="protein sequence ID" value="MBO2007288.1"/>
    <property type="molecule type" value="Genomic_DNA"/>
</dbReference>
<accession>A0A939SVI6</accession>
<dbReference type="SUPFAM" id="SSF47336">
    <property type="entry name" value="ACP-like"/>
    <property type="match status" value="1"/>
</dbReference>
<dbReference type="GO" id="GO:0043041">
    <property type="term" value="P:amino acid activation for nonribosomal peptide biosynthetic process"/>
    <property type="evidence" value="ECO:0007669"/>
    <property type="project" value="TreeGrafter"/>
</dbReference>
<dbReference type="InterPro" id="IPR006162">
    <property type="entry name" value="Ppantetheine_attach_site"/>
</dbReference>
<evidence type="ECO:0000256" key="2">
    <source>
        <dbReference type="ARBA" id="ARBA00022553"/>
    </source>
</evidence>
<dbReference type="GO" id="GO:0031177">
    <property type="term" value="F:phosphopantetheine binding"/>
    <property type="evidence" value="ECO:0007669"/>
    <property type="project" value="TreeGrafter"/>
</dbReference>
<sequence length="71" mass="8362">MRRLRETETTLARVWCELLEIGQIGRHDNFFELGGHSLLAVRLSSQLRQQASPCRYRRSSTIRYWPSWPSG</sequence>
<dbReference type="PANTHER" id="PTHR45527:SF1">
    <property type="entry name" value="FATTY ACID SYNTHASE"/>
    <property type="match status" value="1"/>
</dbReference>
<dbReference type="PROSITE" id="PS50075">
    <property type="entry name" value="CARRIER"/>
    <property type="match status" value="1"/>
</dbReference>
<dbReference type="Pfam" id="PF00550">
    <property type="entry name" value="PP-binding"/>
    <property type="match status" value="1"/>
</dbReference>
<dbReference type="InterPro" id="IPR009081">
    <property type="entry name" value="PP-bd_ACP"/>
</dbReference>
<evidence type="ECO:0000313" key="4">
    <source>
        <dbReference type="EMBL" id="MBO2007288.1"/>
    </source>
</evidence>
<dbReference type="AlphaFoldDB" id="A0A939SVI6"/>
<reference evidence="4" key="1">
    <citation type="submission" date="2021-03" db="EMBL/GenBank/DDBJ databases">
        <title>Molecular epidemiology and mechanisms of colistin and carbapenem resistance in Enterobacteriaceae from clinical isolates, the environment and porcine samples in Pretoria, South Africa.</title>
        <authorList>
            <person name="Bogoshi D."/>
            <person name="Mbelle N.M."/>
            <person name="Naidoo V."/>
            <person name="Osei Sekyere J."/>
        </authorList>
    </citation>
    <scope>NUCLEOTIDE SEQUENCE</scope>
    <source>
        <strain evidence="4">C080</strain>
    </source>
</reference>
<dbReference type="GO" id="GO:0044550">
    <property type="term" value="P:secondary metabolite biosynthetic process"/>
    <property type="evidence" value="ECO:0007669"/>
    <property type="project" value="TreeGrafter"/>
</dbReference>
<gene>
    <name evidence="4" type="ORF">J4732_19750</name>
</gene>